<keyword evidence="5" id="KW-0997">Cell inner membrane</keyword>
<evidence type="ECO:0000256" key="2">
    <source>
        <dbReference type="ARBA" id="ARBA00006555"/>
    </source>
</evidence>
<feature type="region of interest" description="Disordered" evidence="10">
    <location>
        <begin position="103"/>
        <end position="129"/>
    </location>
</feature>
<dbReference type="NCBIfam" id="TIGR01352">
    <property type="entry name" value="tonB_Cterm"/>
    <property type="match status" value="1"/>
</dbReference>
<dbReference type="PANTHER" id="PTHR33446">
    <property type="entry name" value="PROTEIN TONB-RELATED"/>
    <property type="match status" value="1"/>
</dbReference>
<keyword evidence="14" id="KW-1185">Reference proteome</keyword>
<evidence type="ECO:0000256" key="3">
    <source>
        <dbReference type="ARBA" id="ARBA00022448"/>
    </source>
</evidence>
<dbReference type="PANTHER" id="PTHR33446:SF2">
    <property type="entry name" value="PROTEIN TONB"/>
    <property type="match status" value="1"/>
</dbReference>
<comment type="similarity">
    <text evidence="2">Belongs to the TonB family.</text>
</comment>
<dbReference type="Gene3D" id="3.30.1150.10">
    <property type="match status" value="1"/>
</dbReference>
<keyword evidence="3" id="KW-0813">Transport</keyword>
<evidence type="ECO:0000256" key="9">
    <source>
        <dbReference type="ARBA" id="ARBA00023136"/>
    </source>
</evidence>
<organism evidence="13 14">
    <name type="scientific">Blastochloris viridis</name>
    <name type="common">Rhodopseudomonas viridis</name>
    <dbReference type="NCBI Taxonomy" id="1079"/>
    <lineage>
        <taxon>Bacteria</taxon>
        <taxon>Pseudomonadati</taxon>
        <taxon>Pseudomonadota</taxon>
        <taxon>Alphaproteobacteria</taxon>
        <taxon>Hyphomicrobiales</taxon>
        <taxon>Blastochloridaceae</taxon>
        <taxon>Blastochloris</taxon>
    </lineage>
</organism>
<dbReference type="PROSITE" id="PS52015">
    <property type="entry name" value="TONB_CTD"/>
    <property type="match status" value="1"/>
</dbReference>
<evidence type="ECO:0000256" key="5">
    <source>
        <dbReference type="ARBA" id="ARBA00022519"/>
    </source>
</evidence>
<dbReference type="Pfam" id="PF03544">
    <property type="entry name" value="TonB_C"/>
    <property type="match status" value="1"/>
</dbReference>
<comment type="subcellular location">
    <subcellularLocation>
        <location evidence="1">Cell inner membrane</location>
        <topology evidence="1">Single-pass membrane protein</topology>
        <orientation evidence="1">Periplasmic side</orientation>
    </subcellularLocation>
</comment>
<evidence type="ECO:0000256" key="10">
    <source>
        <dbReference type="SAM" id="MobiDB-lite"/>
    </source>
</evidence>
<name>A0A0P0JC94_BLAVI</name>
<evidence type="ECO:0000313" key="14">
    <source>
        <dbReference type="Proteomes" id="UP000065734"/>
    </source>
</evidence>
<dbReference type="STRING" id="1079.BVIR_1871"/>
<dbReference type="GO" id="GO:0055085">
    <property type="term" value="P:transmembrane transport"/>
    <property type="evidence" value="ECO:0007669"/>
    <property type="project" value="InterPro"/>
</dbReference>
<evidence type="ECO:0000256" key="6">
    <source>
        <dbReference type="ARBA" id="ARBA00022692"/>
    </source>
</evidence>
<proteinExistence type="inferred from homology"/>
<keyword evidence="7" id="KW-0653">Protein transport</keyword>
<keyword evidence="8 11" id="KW-1133">Transmembrane helix</keyword>
<evidence type="ECO:0000256" key="4">
    <source>
        <dbReference type="ARBA" id="ARBA00022475"/>
    </source>
</evidence>
<sequence length="237" mass="24891">MIGARPATVANRQGPAAPWHPPDGSRVLLVGGGLSVLALAALIVFVGWLARAGGPASQLGEGRVVQVSIVPAEGIVQHQAEAAAHQAAAIPAEPEREPALQIDRARDDSTKEPEPPSSRPPGARGSVSTTQVHAANSASLSAAFQQDIYDHVARYRRYPAAARAERLSGIVQLYFEVDRQGAVSNIRVASSSGHLILDSEAVDTIRRAAPLPPVPLGLAGRQRVLLPIDFSLKRSTS</sequence>
<dbReference type="InterPro" id="IPR037682">
    <property type="entry name" value="TonB_C"/>
</dbReference>
<dbReference type="EMBL" id="LN907867">
    <property type="protein sequence ID" value="CUU42308.1"/>
    <property type="molecule type" value="Genomic_DNA"/>
</dbReference>
<feature type="compositionally biased region" description="Basic and acidic residues" evidence="10">
    <location>
        <begin position="103"/>
        <end position="114"/>
    </location>
</feature>
<dbReference type="SUPFAM" id="SSF74653">
    <property type="entry name" value="TolA/TonB C-terminal domain"/>
    <property type="match status" value="1"/>
</dbReference>
<dbReference type="KEGG" id="bvr:BVIR_1871"/>
<dbReference type="Proteomes" id="UP000065734">
    <property type="component" value="Chromosome I"/>
</dbReference>
<gene>
    <name evidence="13" type="ORF">BVIRIDIS_13160</name>
</gene>
<evidence type="ECO:0000256" key="1">
    <source>
        <dbReference type="ARBA" id="ARBA00004383"/>
    </source>
</evidence>
<protein>
    <recommendedName>
        <fullName evidence="12">TonB C-terminal domain-containing protein</fullName>
    </recommendedName>
</protein>
<dbReference type="GO" id="GO:0015031">
    <property type="term" value="P:protein transport"/>
    <property type="evidence" value="ECO:0007669"/>
    <property type="project" value="UniProtKB-KW"/>
</dbReference>
<keyword evidence="9 11" id="KW-0472">Membrane</keyword>
<keyword evidence="4" id="KW-1003">Cell membrane</keyword>
<evidence type="ECO:0000313" key="13">
    <source>
        <dbReference type="EMBL" id="CUU42308.1"/>
    </source>
</evidence>
<feature type="domain" description="TonB C-terminal" evidence="12">
    <location>
        <begin position="143"/>
        <end position="237"/>
    </location>
</feature>
<dbReference type="AlphaFoldDB" id="A0A0P0JC94"/>
<evidence type="ECO:0000256" key="8">
    <source>
        <dbReference type="ARBA" id="ARBA00022989"/>
    </source>
</evidence>
<dbReference type="GO" id="GO:0031992">
    <property type="term" value="F:energy transducer activity"/>
    <property type="evidence" value="ECO:0007669"/>
    <property type="project" value="TreeGrafter"/>
</dbReference>
<feature type="transmembrane region" description="Helical" evidence="11">
    <location>
        <begin position="27"/>
        <end position="50"/>
    </location>
</feature>
<evidence type="ECO:0000259" key="12">
    <source>
        <dbReference type="PROSITE" id="PS52015"/>
    </source>
</evidence>
<dbReference type="GO" id="GO:0098797">
    <property type="term" value="C:plasma membrane protein complex"/>
    <property type="evidence" value="ECO:0007669"/>
    <property type="project" value="TreeGrafter"/>
</dbReference>
<evidence type="ECO:0000256" key="11">
    <source>
        <dbReference type="SAM" id="Phobius"/>
    </source>
</evidence>
<dbReference type="InterPro" id="IPR051045">
    <property type="entry name" value="TonB-dependent_transducer"/>
</dbReference>
<reference evidence="14" key="1">
    <citation type="journal article" date="2016" name="Genome Announc.">
        <title>Revised genome sequence of the purple photosynthetic bacterium Blastochloris viridis.</title>
        <authorList>
            <person name="Liu L.N."/>
            <person name="Faulkner M."/>
            <person name="Liu X."/>
            <person name="Huang F."/>
            <person name="Darby A.C."/>
            <person name="Hall N."/>
        </authorList>
    </citation>
    <scope>NUCLEOTIDE SEQUENCE [LARGE SCALE GENOMIC DNA]</scope>
    <source>
        <strain evidence="14">ATCC 19567 / DSM 133 / F</strain>
    </source>
</reference>
<dbReference type="InterPro" id="IPR006260">
    <property type="entry name" value="TonB/TolA_C"/>
</dbReference>
<accession>A0A0P0JC94</accession>
<evidence type="ECO:0000256" key="7">
    <source>
        <dbReference type="ARBA" id="ARBA00022927"/>
    </source>
</evidence>
<keyword evidence="6 11" id="KW-0812">Transmembrane</keyword>